<feature type="region of interest" description="Disordered" evidence="1">
    <location>
        <begin position="262"/>
        <end position="335"/>
    </location>
</feature>
<comment type="caution">
    <text evidence="2">The sequence shown here is derived from an EMBL/GenBank/DDBJ whole genome shotgun (WGS) entry which is preliminary data.</text>
</comment>
<name>A0A267DJ96_9PLAT</name>
<dbReference type="Proteomes" id="UP000215902">
    <property type="component" value="Unassembled WGS sequence"/>
</dbReference>
<evidence type="ECO:0000313" key="3">
    <source>
        <dbReference type="Proteomes" id="UP000215902"/>
    </source>
</evidence>
<feature type="region of interest" description="Disordered" evidence="1">
    <location>
        <begin position="54"/>
        <end position="73"/>
    </location>
</feature>
<feature type="compositionally biased region" description="Low complexity" evidence="1">
    <location>
        <begin position="128"/>
        <end position="145"/>
    </location>
</feature>
<reference evidence="2 3" key="1">
    <citation type="submission" date="2017-06" db="EMBL/GenBank/DDBJ databases">
        <title>A platform for efficient transgenesis in Macrostomum lignano, a flatworm model organism for stem cell research.</title>
        <authorList>
            <person name="Berezikov E."/>
        </authorList>
    </citation>
    <scope>NUCLEOTIDE SEQUENCE [LARGE SCALE GENOMIC DNA]</scope>
    <source>
        <strain evidence="2">DV1</strain>
        <tissue evidence="2">Whole organism</tissue>
    </source>
</reference>
<accession>A0A267DJ96</accession>
<dbReference type="EMBL" id="NIVC01004104">
    <property type="protein sequence ID" value="PAA48609.1"/>
    <property type="molecule type" value="Genomic_DNA"/>
</dbReference>
<feature type="region of interest" description="Disordered" evidence="1">
    <location>
        <begin position="101"/>
        <end position="168"/>
    </location>
</feature>
<gene>
    <name evidence="2" type="ORF">BOX15_Mlig002988g1</name>
</gene>
<feature type="compositionally biased region" description="Low complexity" evidence="1">
    <location>
        <begin position="326"/>
        <end position="335"/>
    </location>
</feature>
<organism evidence="2 3">
    <name type="scientific">Macrostomum lignano</name>
    <dbReference type="NCBI Taxonomy" id="282301"/>
    <lineage>
        <taxon>Eukaryota</taxon>
        <taxon>Metazoa</taxon>
        <taxon>Spiralia</taxon>
        <taxon>Lophotrochozoa</taxon>
        <taxon>Platyhelminthes</taxon>
        <taxon>Rhabditophora</taxon>
        <taxon>Macrostomorpha</taxon>
        <taxon>Macrostomida</taxon>
        <taxon>Macrostomidae</taxon>
        <taxon>Macrostomum</taxon>
    </lineage>
</organism>
<dbReference type="AlphaFoldDB" id="A0A267DJ96"/>
<evidence type="ECO:0000256" key="1">
    <source>
        <dbReference type="SAM" id="MobiDB-lite"/>
    </source>
</evidence>
<evidence type="ECO:0000313" key="2">
    <source>
        <dbReference type="EMBL" id="PAA48609.1"/>
    </source>
</evidence>
<proteinExistence type="predicted"/>
<protein>
    <submittedName>
        <fullName evidence="2">Uncharacterized protein</fullName>
    </submittedName>
</protein>
<keyword evidence="3" id="KW-1185">Reference proteome</keyword>
<sequence length="361" mass="39697">MGIIYGTETIFALYSRQQTQLGPQQCLWHRPEQSRPRARTRRCYEQIPQRIHRERAENRPKFKNLSRQSQSAMVDLDESTDGLYEMAAELAKEFEKVIGKIKQRDRRPAAGPVMQQQQQHLEKKQPIQEQQEMQQQQQQLQQLQQPKVRQATRQHQKPQRPAEPQPVVATNASNQAGCGLQQQRVRIEPSELRLVLKLESCLAENGSLLVRPSVREDRGGASEATAGQPCSGGGDASELEEEEDKELCLQVVCGGPQAKQRQGGAQVARQTGRQQPSAIHSGARRLAGSGGAKRHQLNNHHDDDSADSGSSYEEDSVGSASDSENAAGVAAAAAAGADGSLQVIQGLLESLRKPDSSAGRR</sequence>
<feature type="compositionally biased region" description="Polar residues" evidence="1">
    <location>
        <begin position="268"/>
        <end position="278"/>
    </location>
</feature>
<feature type="region of interest" description="Disordered" evidence="1">
    <location>
        <begin position="213"/>
        <end position="241"/>
    </location>
</feature>